<dbReference type="Pfam" id="PF12704">
    <property type="entry name" value="MacB_PCD"/>
    <property type="match status" value="1"/>
</dbReference>
<evidence type="ECO:0000256" key="8">
    <source>
        <dbReference type="SAM" id="MobiDB-lite"/>
    </source>
</evidence>
<keyword evidence="3" id="KW-0813">Transport</keyword>
<dbReference type="Pfam" id="PF02687">
    <property type="entry name" value="FtsX"/>
    <property type="match status" value="1"/>
</dbReference>
<keyword evidence="12" id="KW-0449">Lipoprotein</keyword>
<evidence type="ECO:0000259" key="11">
    <source>
        <dbReference type="Pfam" id="PF12704"/>
    </source>
</evidence>
<feature type="region of interest" description="Disordered" evidence="8">
    <location>
        <begin position="1"/>
        <end position="23"/>
    </location>
</feature>
<evidence type="ECO:0000256" key="6">
    <source>
        <dbReference type="ARBA" id="ARBA00022989"/>
    </source>
</evidence>
<keyword evidence="4" id="KW-1003">Cell membrane</keyword>
<sequence>MTEQATGSAPSPAPAAVSGKPSGPFSSWEIGLALRYLRAKRKEGGVALIAIISFVGIMLAVAVLISVMSIMAGFRGTLMDRILSFNGHMYVQGPVLWAADRDATVKRMSDLPGVASVSPYTENAAMFRVAGMATGGIVRGVRPQELAASKYIYESLTEEAKASFGKGEWGGDKVLIGKTLANEMGLGVGDPISLYSPTGADSAFGNLGGLEKTYIVGGIYTSGASDYDRAYVFMPLEQAQLFFGKDGVWDVIELKVDEPDKVEQMVGPVAQIAGPGAVVTDWRNRQAAIWGALKVERVAMSIILGMVVAIAAMNIISGIVMLVKNKTRDIAILRTIGASQSSILRIFFMSGAAIGIGGTIAGLTLGLLFCLNIGSIQHFLEALLGVQLFNADVYMLDSIPADVDPWDVTWVAVFSFFMSCLASLPPSWNASRIDPVEALRFE</sequence>
<dbReference type="NCBIfam" id="TIGR02212">
    <property type="entry name" value="lolCE"/>
    <property type="match status" value="1"/>
</dbReference>
<keyword evidence="7 9" id="KW-0472">Membrane</keyword>
<comment type="subcellular location">
    <subcellularLocation>
        <location evidence="1">Cell membrane</location>
        <topology evidence="1">Multi-pass membrane protein</topology>
    </subcellularLocation>
</comment>
<feature type="domain" description="MacB-like periplasmic core" evidence="11">
    <location>
        <begin position="51"/>
        <end position="266"/>
    </location>
</feature>
<feature type="transmembrane region" description="Helical" evidence="9">
    <location>
        <begin position="302"/>
        <end position="323"/>
    </location>
</feature>
<dbReference type="RefSeq" id="WP_167177345.1">
    <property type="nucleotide sequence ID" value="NZ_BAAAEJ010000007.1"/>
</dbReference>
<evidence type="ECO:0000256" key="2">
    <source>
        <dbReference type="ARBA" id="ARBA00005236"/>
    </source>
</evidence>
<dbReference type="InterPro" id="IPR025857">
    <property type="entry name" value="MacB_PCD"/>
</dbReference>
<evidence type="ECO:0000256" key="9">
    <source>
        <dbReference type="SAM" id="Phobius"/>
    </source>
</evidence>
<evidence type="ECO:0000256" key="1">
    <source>
        <dbReference type="ARBA" id="ARBA00004651"/>
    </source>
</evidence>
<proteinExistence type="inferred from homology"/>
<organism evidence="12 13">
    <name type="scientific">Brevundimonas terrae</name>
    <dbReference type="NCBI Taxonomy" id="363631"/>
    <lineage>
        <taxon>Bacteria</taxon>
        <taxon>Pseudomonadati</taxon>
        <taxon>Pseudomonadota</taxon>
        <taxon>Alphaproteobacteria</taxon>
        <taxon>Caulobacterales</taxon>
        <taxon>Caulobacteraceae</taxon>
        <taxon>Brevundimonas</taxon>
    </lineage>
</organism>
<reference evidence="12 13" key="1">
    <citation type="journal article" date="2019" name="Int. J. Syst. Evol. Microbiol.">
        <title>The Global Catalogue of Microorganisms (GCM) 10K type strain sequencing project: providing services to taxonomists for standard genome sequencing and annotation.</title>
        <authorList>
            <consortium name="The Broad Institute Genomics Platform"/>
            <consortium name="The Broad Institute Genome Sequencing Center for Infectious Disease"/>
            <person name="Wu L."/>
            <person name="Ma J."/>
        </authorList>
    </citation>
    <scope>NUCLEOTIDE SEQUENCE [LARGE SCALE GENOMIC DNA]</scope>
    <source>
        <strain evidence="12 13">JCM 13476</strain>
    </source>
</reference>
<keyword evidence="6 9" id="KW-1133">Transmembrane helix</keyword>
<feature type="transmembrane region" description="Helical" evidence="9">
    <location>
        <begin position="343"/>
        <end position="371"/>
    </location>
</feature>
<dbReference type="InterPro" id="IPR051447">
    <property type="entry name" value="Lipoprotein-release_system"/>
</dbReference>
<keyword evidence="13" id="KW-1185">Reference proteome</keyword>
<evidence type="ECO:0000259" key="10">
    <source>
        <dbReference type="Pfam" id="PF02687"/>
    </source>
</evidence>
<dbReference type="PANTHER" id="PTHR30489">
    <property type="entry name" value="LIPOPROTEIN-RELEASING SYSTEM TRANSMEMBRANE PROTEIN LOLE"/>
    <property type="match status" value="1"/>
</dbReference>
<dbReference type="EMBL" id="BAAAEJ010000007">
    <property type="protein sequence ID" value="GAA0393581.1"/>
    <property type="molecule type" value="Genomic_DNA"/>
</dbReference>
<accession>A0ABN0YFB5</accession>
<dbReference type="InterPro" id="IPR011925">
    <property type="entry name" value="LolCE_TM"/>
</dbReference>
<feature type="transmembrane region" description="Helical" evidence="9">
    <location>
        <begin position="408"/>
        <end position="424"/>
    </location>
</feature>
<keyword evidence="5 9" id="KW-0812">Transmembrane</keyword>
<comment type="caution">
    <text evidence="12">The sequence shown here is derived from an EMBL/GenBank/DDBJ whole genome shotgun (WGS) entry which is preliminary data.</text>
</comment>
<evidence type="ECO:0000256" key="3">
    <source>
        <dbReference type="ARBA" id="ARBA00022448"/>
    </source>
</evidence>
<evidence type="ECO:0000256" key="4">
    <source>
        <dbReference type="ARBA" id="ARBA00022475"/>
    </source>
</evidence>
<evidence type="ECO:0000313" key="13">
    <source>
        <dbReference type="Proteomes" id="UP001500791"/>
    </source>
</evidence>
<dbReference type="PANTHER" id="PTHR30489:SF0">
    <property type="entry name" value="LIPOPROTEIN-RELEASING SYSTEM TRANSMEMBRANE PROTEIN LOLE"/>
    <property type="match status" value="1"/>
</dbReference>
<feature type="transmembrane region" description="Helical" evidence="9">
    <location>
        <begin position="46"/>
        <end position="74"/>
    </location>
</feature>
<dbReference type="Proteomes" id="UP001500791">
    <property type="component" value="Unassembled WGS sequence"/>
</dbReference>
<name>A0ABN0YFB5_9CAUL</name>
<feature type="domain" description="ABC3 transporter permease C-terminal" evidence="10">
    <location>
        <begin position="302"/>
        <end position="435"/>
    </location>
</feature>
<comment type="similarity">
    <text evidence="2">Belongs to the ABC-4 integral membrane protein family. LolC/E subfamily.</text>
</comment>
<protein>
    <submittedName>
        <fullName evidence="12">Lipoprotein-releasing ABC transporter permease subunit</fullName>
    </submittedName>
</protein>
<evidence type="ECO:0000256" key="5">
    <source>
        <dbReference type="ARBA" id="ARBA00022692"/>
    </source>
</evidence>
<evidence type="ECO:0000256" key="7">
    <source>
        <dbReference type="ARBA" id="ARBA00023136"/>
    </source>
</evidence>
<gene>
    <name evidence="12" type="ORF">GCM10009093_20220</name>
</gene>
<evidence type="ECO:0000313" key="12">
    <source>
        <dbReference type="EMBL" id="GAA0393581.1"/>
    </source>
</evidence>
<dbReference type="InterPro" id="IPR003838">
    <property type="entry name" value="ABC3_permease_C"/>
</dbReference>